<organism evidence="1 2">
    <name type="scientific">Lactuca saligna</name>
    <name type="common">Willowleaf lettuce</name>
    <dbReference type="NCBI Taxonomy" id="75948"/>
    <lineage>
        <taxon>Eukaryota</taxon>
        <taxon>Viridiplantae</taxon>
        <taxon>Streptophyta</taxon>
        <taxon>Embryophyta</taxon>
        <taxon>Tracheophyta</taxon>
        <taxon>Spermatophyta</taxon>
        <taxon>Magnoliopsida</taxon>
        <taxon>eudicotyledons</taxon>
        <taxon>Gunneridae</taxon>
        <taxon>Pentapetalae</taxon>
        <taxon>asterids</taxon>
        <taxon>campanulids</taxon>
        <taxon>Asterales</taxon>
        <taxon>Asteraceae</taxon>
        <taxon>Cichorioideae</taxon>
        <taxon>Cichorieae</taxon>
        <taxon>Lactucinae</taxon>
        <taxon>Lactuca</taxon>
    </lineage>
</organism>
<sequence length="104" mass="12084">MNMTRKFGWLQSRKYVLKRNHSQLSLQESTTVLTQFLPDLNNMVSAHHCANAVPNHSQLSLLSLLLVVECKHLKLKYNKEQIKRRKLHNQFEDIKVSGNMVNNG</sequence>
<reference evidence="1" key="1">
    <citation type="submission" date="2023-04" db="EMBL/GenBank/DDBJ databases">
        <authorList>
            <person name="Vijverberg K."/>
            <person name="Xiong W."/>
            <person name="Schranz E."/>
        </authorList>
    </citation>
    <scope>NUCLEOTIDE SEQUENCE</scope>
</reference>
<evidence type="ECO:0000313" key="2">
    <source>
        <dbReference type="Proteomes" id="UP001177003"/>
    </source>
</evidence>
<gene>
    <name evidence="1" type="ORF">LSALG_LOCUS14285</name>
</gene>
<proteinExistence type="predicted"/>
<dbReference type="AlphaFoldDB" id="A0AA35YHU4"/>
<dbReference type="EMBL" id="OX465078">
    <property type="protein sequence ID" value="CAI9274188.1"/>
    <property type="molecule type" value="Genomic_DNA"/>
</dbReference>
<name>A0AA35YHU4_LACSI</name>
<keyword evidence="2" id="KW-1185">Reference proteome</keyword>
<dbReference type="Proteomes" id="UP001177003">
    <property type="component" value="Chromosome 2"/>
</dbReference>
<accession>A0AA35YHU4</accession>
<protein>
    <submittedName>
        <fullName evidence="1">Uncharacterized protein</fullName>
    </submittedName>
</protein>
<evidence type="ECO:0000313" key="1">
    <source>
        <dbReference type="EMBL" id="CAI9274188.1"/>
    </source>
</evidence>